<evidence type="ECO:0000256" key="4">
    <source>
        <dbReference type="ARBA" id="ARBA00022777"/>
    </source>
</evidence>
<evidence type="ECO:0000256" key="2">
    <source>
        <dbReference type="ARBA" id="ARBA00022679"/>
    </source>
</evidence>
<dbReference type="PROSITE" id="PS00584">
    <property type="entry name" value="PFKB_KINASES_2"/>
    <property type="match status" value="1"/>
</dbReference>
<accession>A0A1A7NP71</accession>
<dbReference type="SUPFAM" id="SSF53613">
    <property type="entry name" value="Ribokinase-like"/>
    <property type="match status" value="1"/>
</dbReference>
<keyword evidence="9" id="KW-1185">Reference proteome</keyword>
<feature type="domain" description="Carbohydrate kinase PfkB" evidence="7">
    <location>
        <begin position="2"/>
        <end position="298"/>
    </location>
</feature>
<proteinExistence type="inferred from homology"/>
<evidence type="ECO:0000256" key="3">
    <source>
        <dbReference type="ARBA" id="ARBA00022741"/>
    </source>
</evidence>
<dbReference type="PROSITE" id="PS00583">
    <property type="entry name" value="PFKB_KINASES_1"/>
    <property type="match status" value="1"/>
</dbReference>
<dbReference type="PANTHER" id="PTHR43085">
    <property type="entry name" value="HEXOKINASE FAMILY MEMBER"/>
    <property type="match status" value="1"/>
</dbReference>
<dbReference type="PATRIC" id="fig|505345.7.peg.1882"/>
<evidence type="ECO:0000313" key="9">
    <source>
        <dbReference type="Proteomes" id="UP000243558"/>
    </source>
</evidence>
<dbReference type="Gene3D" id="3.40.1190.20">
    <property type="match status" value="1"/>
</dbReference>
<comment type="caution">
    <text evidence="8">The sequence shown here is derived from an EMBL/GenBank/DDBJ whole genome shotgun (WGS) entry which is preliminary data.</text>
</comment>
<protein>
    <submittedName>
        <fullName evidence="8">Fructokinase</fullName>
    </submittedName>
</protein>
<sequence>MNKVWVLGDAVVDLLPDGEQHYLRCPGGAPANVAVAISRLSGESGFIGRVGNDPLGRFLRQTLSTEKVDTTYMHLDPEHRTSTVIVDLDHYGERTFTFMVNPSADQFLQPQDLPTFQAGQWLHFCSIALIHQPSRSTTQQAAQRIKQAGGFVSFDPNLRPSLWADQDTMIKEVNNMIEVADVIKFSEEEICLLSGLSDLEQAINLTRQKYPNKLILVTLGEAGAIYFYQQISGSIAGNKVNVVDTTGAGDAFVGGMLQGLSQYDQWQNAQVLEQAIIQANICGGLATTAKGAMSALPTYQQLQQLLA</sequence>
<dbReference type="NCBIfam" id="NF006957">
    <property type="entry name" value="PRK09434.1"/>
    <property type="match status" value="1"/>
</dbReference>
<dbReference type="PRINTS" id="PR00990">
    <property type="entry name" value="RIBOKINASE"/>
</dbReference>
<keyword evidence="5" id="KW-0067">ATP-binding</keyword>
<reference evidence="8 9" key="1">
    <citation type="submission" date="2014-11" db="EMBL/GenBank/DDBJ databases">
        <title>Pan-genome of Gallibacterium spp.</title>
        <authorList>
            <person name="Kudirkiene E."/>
            <person name="Bojesen A.M."/>
        </authorList>
    </citation>
    <scope>NUCLEOTIDE SEQUENCE [LARGE SCALE GENOMIC DNA]</scope>
    <source>
        <strain evidence="8 9">F151</strain>
    </source>
</reference>
<keyword evidence="4 6" id="KW-0418">Kinase</keyword>
<evidence type="ECO:0000313" key="8">
    <source>
        <dbReference type="EMBL" id="OBW90854.1"/>
    </source>
</evidence>
<evidence type="ECO:0000259" key="7">
    <source>
        <dbReference type="Pfam" id="PF00294"/>
    </source>
</evidence>
<dbReference type="GO" id="GO:0005524">
    <property type="term" value="F:ATP binding"/>
    <property type="evidence" value="ECO:0007669"/>
    <property type="project" value="UniProtKB-KW"/>
</dbReference>
<dbReference type="Proteomes" id="UP000243558">
    <property type="component" value="Unassembled WGS sequence"/>
</dbReference>
<comment type="similarity">
    <text evidence="1 6">Belongs to the carbohydrate kinase PfkB family.</text>
</comment>
<name>A0A1A7NP71_9PAST</name>
<dbReference type="InterPro" id="IPR050306">
    <property type="entry name" value="PfkB_Carbo_kinase"/>
</dbReference>
<dbReference type="InterPro" id="IPR002139">
    <property type="entry name" value="Ribo/fructo_kinase"/>
</dbReference>
<keyword evidence="3" id="KW-0547">Nucleotide-binding</keyword>
<keyword evidence="2 6" id="KW-0808">Transferase</keyword>
<dbReference type="InterPro" id="IPR011611">
    <property type="entry name" value="PfkB_dom"/>
</dbReference>
<evidence type="ECO:0000256" key="1">
    <source>
        <dbReference type="ARBA" id="ARBA00010688"/>
    </source>
</evidence>
<dbReference type="EMBL" id="JTJM01000049">
    <property type="protein sequence ID" value="OBW90854.1"/>
    <property type="molecule type" value="Genomic_DNA"/>
</dbReference>
<evidence type="ECO:0000256" key="6">
    <source>
        <dbReference type="RuleBase" id="RU003704"/>
    </source>
</evidence>
<dbReference type="PANTHER" id="PTHR43085:SF1">
    <property type="entry name" value="PSEUDOURIDINE KINASE-RELATED"/>
    <property type="match status" value="1"/>
</dbReference>
<organism evidence="8 9">
    <name type="scientific">Gallibacterium genomosp. 3</name>
    <dbReference type="NCBI Taxonomy" id="505345"/>
    <lineage>
        <taxon>Bacteria</taxon>
        <taxon>Pseudomonadati</taxon>
        <taxon>Pseudomonadota</taxon>
        <taxon>Gammaproteobacteria</taxon>
        <taxon>Pasteurellales</taxon>
        <taxon>Pasteurellaceae</taxon>
        <taxon>Gallibacterium</taxon>
    </lineage>
</organism>
<dbReference type="InterPro" id="IPR002173">
    <property type="entry name" value="Carboh/pur_kinase_PfkB_CS"/>
</dbReference>
<dbReference type="RefSeq" id="WP_065239840.1">
    <property type="nucleotide sequence ID" value="NZ_JTJM01000049.1"/>
</dbReference>
<dbReference type="GO" id="GO:0006000">
    <property type="term" value="P:fructose metabolic process"/>
    <property type="evidence" value="ECO:0007669"/>
    <property type="project" value="UniProtKB-ARBA"/>
</dbReference>
<dbReference type="AlphaFoldDB" id="A0A1A7NP71"/>
<dbReference type="CDD" id="cd01167">
    <property type="entry name" value="bac_FRK"/>
    <property type="match status" value="1"/>
</dbReference>
<dbReference type="GO" id="GO:0008865">
    <property type="term" value="F:fructokinase activity"/>
    <property type="evidence" value="ECO:0007669"/>
    <property type="project" value="UniProtKB-ARBA"/>
</dbReference>
<dbReference type="Pfam" id="PF00294">
    <property type="entry name" value="PfkB"/>
    <property type="match status" value="1"/>
</dbReference>
<dbReference type="OrthoDB" id="9779730at2"/>
<gene>
    <name evidence="8" type="ORF">QV01_09485</name>
</gene>
<evidence type="ECO:0000256" key="5">
    <source>
        <dbReference type="ARBA" id="ARBA00022840"/>
    </source>
</evidence>
<dbReference type="InterPro" id="IPR029056">
    <property type="entry name" value="Ribokinase-like"/>
</dbReference>